<reference evidence="2 3" key="1">
    <citation type="journal article" date="2014" name="BMC Genomics">
        <title>Comparative genome sequencing reveals chemotype-specific gene clusters in the toxigenic black mold Stachybotrys.</title>
        <authorList>
            <person name="Semeiks J."/>
            <person name="Borek D."/>
            <person name="Otwinowski Z."/>
            <person name="Grishin N.V."/>
        </authorList>
    </citation>
    <scope>NUCLEOTIDE SEQUENCE [LARGE SCALE GENOMIC DNA]</scope>
    <source>
        <strain evidence="2 3">IBT 40285</strain>
    </source>
</reference>
<proteinExistence type="predicted"/>
<sequence length="495" mass="55399">MDFSTMTLFTFLLQTEPGVQSVHLLGSWDNFSNHYTMERDIRRGRDQWKGCYSFKDVACHDHAVGSYHRSGGLAMGHTYYYYFEVDGSIETYDPSVPSTTACPYLPGQTVNTLTIPTEKILRYRSASMNSMRQESFKTMDPESKFITPRPPPRTPLDIPILRLASPPARLRHTASSRSLSPAPVWKRIFSRKASNRDLTSARSPEQDECQQEATQPRVEEHRSVTPPSESSRARDLSPDTLRRFLQSEDLPSQLGHMSMNHPAIETFQDNESGAIEDTVDDNDDDDNFATSAICEHQPYPTCLSPPPFRRSGSTGASPFINDNSSSQTLIATRTSSRRQPRDQSYVEVPVTLPLPKLSTTHLRPSSNKSAPTSASTTPLSPDTPSEELLSFYDSNDDDDIISSHGDDAYLPERAAKSPARPRAIEGYSLPRHCDEKMLDPHSALSNLPASPMLERHGTNMPSDTSRLLMTPINAGLDDFASELRWVAEAIRERHH</sequence>
<dbReference type="AlphaFoldDB" id="A0A084QNC7"/>
<dbReference type="STRING" id="1283841.A0A084QNC7"/>
<dbReference type="InterPro" id="IPR013783">
    <property type="entry name" value="Ig-like_fold"/>
</dbReference>
<dbReference type="Proteomes" id="UP000028524">
    <property type="component" value="Unassembled WGS sequence"/>
</dbReference>
<feature type="region of interest" description="Disordered" evidence="1">
    <location>
        <begin position="193"/>
        <end position="239"/>
    </location>
</feature>
<feature type="compositionally biased region" description="Low complexity" evidence="1">
    <location>
        <begin position="364"/>
        <end position="383"/>
    </location>
</feature>
<feature type="compositionally biased region" description="Basic and acidic residues" evidence="1">
    <location>
        <begin position="134"/>
        <end position="143"/>
    </location>
</feature>
<dbReference type="EMBL" id="KL660597">
    <property type="protein sequence ID" value="KFA65462.1"/>
    <property type="molecule type" value="Genomic_DNA"/>
</dbReference>
<evidence type="ECO:0000256" key="1">
    <source>
        <dbReference type="SAM" id="MobiDB-lite"/>
    </source>
</evidence>
<name>A0A084QNC7_STAC4</name>
<feature type="compositionally biased region" description="Acidic residues" evidence="1">
    <location>
        <begin position="277"/>
        <end position="287"/>
    </location>
</feature>
<evidence type="ECO:0000313" key="3">
    <source>
        <dbReference type="Proteomes" id="UP000028524"/>
    </source>
</evidence>
<dbReference type="Gene3D" id="2.60.40.10">
    <property type="entry name" value="Immunoglobulins"/>
    <property type="match status" value="1"/>
</dbReference>
<protein>
    <recommendedName>
        <fullName evidence="4">AMP-activated protein kinase glycogen-binding domain-containing protein</fullName>
    </recommendedName>
</protein>
<evidence type="ECO:0000313" key="2">
    <source>
        <dbReference type="EMBL" id="KFA65462.1"/>
    </source>
</evidence>
<accession>A0A084QNC7</accession>
<dbReference type="PANTHER" id="PTHR40625">
    <property type="entry name" value="GTP-BINDING PROTEIN ESDC-RELATED"/>
    <property type="match status" value="1"/>
</dbReference>
<feature type="region of interest" description="Disordered" evidence="1">
    <location>
        <begin position="133"/>
        <end position="158"/>
    </location>
</feature>
<feature type="compositionally biased region" description="Polar residues" evidence="1">
    <location>
        <begin position="311"/>
        <end position="334"/>
    </location>
</feature>
<dbReference type="HOGENOM" id="CLU_027580_0_0_1"/>
<dbReference type="InParanoid" id="A0A084QNC7"/>
<keyword evidence="3" id="KW-1185">Reference proteome</keyword>
<organism evidence="2 3">
    <name type="scientific">Stachybotrys chlorohalonatus (strain IBT 40285)</name>
    <dbReference type="NCBI Taxonomy" id="1283841"/>
    <lineage>
        <taxon>Eukaryota</taxon>
        <taxon>Fungi</taxon>
        <taxon>Dikarya</taxon>
        <taxon>Ascomycota</taxon>
        <taxon>Pezizomycotina</taxon>
        <taxon>Sordariomycetes</taxon>
        <taxon>Hypocreomycetidae</taxon>
        <taxon>Hypocreales</taxon>
        <taxon>Stachybotryaceae</taxon>
        <taxon>Stachybotrys</taxon>
    </lineage>
</organism>
<gene>
    <name evidence="2" type="ORF">S40285_00481</name>
</gene>
<dbReference type="OMA" id="RGRDQWR"/>
<dbReference type="PANTHER" id="PTHR40625:SF1">
    <property type="entry name" value="AMP-ACTIVATED PROTEIN KINASE GLYCOGEN-BINDING DOMAIN-CONTAINING PROTEIN"/>
    <property type="match status" value="1"/>
</dbReference>
<dbReference type="OrthoDB" id="5422351at2759"/>
<feature type="region of interest" description="Disordered" evidence="1">
    <location>
        <begin position="274"/>
        <end position="396"/>
    </location>
</feature>
<evidence type="ECO:0008006" key="4">
    <source>
        <dbReference type="Google" id="ProtNLM"/>
    </source>
</evidence>